<proteinExistence type="predicted"/>
<accession>A0A1M6D673</accession>
<reference evidence="3 4" key="1">
    <citation type="submission" date="2016-11" db="EMBL/GenBank/DDBJ databases">
        <authorList>
            <person name="Jaros S."/>
            <person name="Januszkiewicz K."/>
            <person name="Wedrychowicz H."/>
        </authorList>
    </citation>
    <scope>NUCLEOTIDE SEQUENCE [LARGE SCALE GENOMIC DNA]</scope>
    <source>
        <strain evidence="3 4">DSM 100565</strain>
    </source>
</reference>
<dbReference type="Pfam" id="PF00313">
    <property type="entry name" value="CSD"/>
    <property type="match status" value="2"/>
</dbReference>
<dbReference type="InterPro" id="IPR002059">
    <property type="entry name" value="CSP_DNA-bd"/>
</dbReference>
<evidence type="ECO:0000313" key="3">
    <source>
        <dbReference type="EMBL" id="SHI68690.1"/>
    </source>
</evidence>
<dbReference type="OrthoDB" id="9791685at2"/>
<dbReference type="RefSeq" id="WP_083601214.1">
    <property type="nucleotide sequence ID" value="NZ_FQYO01000002.1"/>
</dbReference>
<sequence>MDEDDKTKITPGEAGRPGDQQADPVVGGELELTGHVKWFDTAKGYGFIVAEGVPRDVLLHGNVLRAFGQNSVADGAPIKIRAQQTPRGIQAVEILSIEPPAHQGESATLPDMRDLTPAELAALPLVPARVKWFDRTRGFGFANVYGRPEDVFVHIEVLRLSGLSDLEPGEAVALRIIDGRRGKMAAEVLAWDAGIREG</sequence>
<dbReference type="CDD" id="cd04458">
    <property type="entry name" value="CSP_CDS"/>
    <property type="match status" value="2"/>
</dbReference>
<dbReference type="SMART" id="SM00357">
    <property type="entry name" value="CSP"/>
    <property type="match status" value="2"/>
</dbReference>
<dbReference type="STRING" id="1447782.SAMN05444417_1540"/>
<dbReference type="PANTHER" id="PTHR11544">
    <property type="entry name" value="COLD SHOCK DOMAIN CONTAINING PROTEINS"/>
    <property type="match status" value="1"/>
</dbReference>
<dbReference type="Proteomes" id="UP000184292">
    <property type="component" value="Unassembled WGS sequence"/>
</dbReference>
<dbReference type="Gene3D" id="2.40.50.140">
    <property type="entry name" value="Nucleic acid-binding proteins"/>
    <property type="match status" value="2"/>
</dbReference>
<organism evidence="3 4">
    <name type="scientific">Wenxinia saemankumensis</name>
    <dbReference type="NCBI Taxonomy" id="1447782"/>
    <lineage>
        <taxon>Bacteria</taxon>
        <taxon>Pseudomonadati</taxon>
        <taxon>Pseudomonadota</taxon>
        <taxon>Alphaproteobacteria</taxon>
        <taxon>Rhodobacterales</taxon>
        <taxon>Roseobacteraceae</taxon>
        <taxon>Wenxinia</taxon>
    </lineage>
</organism>
<evidence type="ECO:0000259" key="2">
    <source>
        <dbReference type="PROSITE" id="PS51857"/>
    </source>
</evidence>
<dbReference type="PRINTS" id="PR00050">
    <property type="entry name" value="COLDSHOCK"/>
</dbReference>
<evidence type="ECO:0000256" key="1">
    <source>
        <dbReference type="SAM" id="MobiDB-lite"/>
    </source>
</evidence>
<feature type="domain" description="CSD" evidence="2">
    <location>
        <begin position="125"/>
        <end position="190"/>
    </location>
</feature>
<gene>
    <name evidence="3" type="ORF">SAMN05444417_1540</name>
</gene>
<dbReference type="SUPFAM" id="SSF50249">
    <property type="entry name" value="Nucleic acid-binding proteins"/>
    <property type="match status" value="2"/>
</dbReference>
<feature type="domain" description="CSD" evidence="2">
    <location>
        <begin position="31"/>
        <end position="96"/>
    </location>
</feature>
<dbReference type="InterPro" id="IPR012340">
    <property type="entry name" value="NA-bd_OB-fold"/>
</dbReference>
<keyword evidence="4" id="KW-1185">Reference proteome</keyword>
<dbReference type="PROSITE" id="PS51857">
    <property type="entry name" value="CSD_2"/>
    <property type="match status" value="2"/>
</dbReference>
<protein>
    <submittedName>
        <fullName evidence="3">Cold-shock DNA-binding protein family</fullName>
    </submittedName>
</protein>
<evidence type="ECO:0000313" key="4">
    <source>
        <dbReference type="Proteomes" id="UP000184292"/>
    </source>
</evidence>
<name>A0A1M6D673_9RHOB</name>
<feature type="region of interest" description="Disordered" evidence="1">
    <location>
        <begin position="1"/>
        <end position="24"/>
    </location>
</feature>
<dbReference type="InterPro" id="IPR050181">
    <property type="entry name" value="Cold_shock_domain"/>
</dbReference>
<dbReference type="GO" id="GO:0003677">
    <property type="term" value="F:DNA binding"/>
    <property type="evidence" value="ECO:0007669"/>
    <property type="project" value="UniProtKB-KW"/>
</dbReference>
<dbReference type="GO" id="GO:0005829">
    <property type="term" value="C:cytosol"/>
    <property type="evidence" value="ECO:0007669"/>
    <property type="project" value="UniProtKB-ARBA"/>
</dbReference>
<dbReference type="EMBL" id="FQYO01000002">
    <property type="protein sequence ID" value="SHI68690.1"/>
    <property type="molecule type" value="Genomic_DNA"/>
</dbReference>
<dbReference type="AlphaFoldDB" id="A0A1M6D673"/>
<dbReference type="InterPro" id="IPR011129">
    <property type="entry name" value="CSD"/>
</dbReference>
<keyword evidence="3" id="KW-0238">DNA-binding</keyword>